<dbReference type="AlphaFoldDB" id="A0A8X6MSG2"/>
<organism evidence="1 2">
    <name type="scientific">Nephila pilipes</name>
    <name type="common">Giant wood spider</name>
    <name type="synonym">Nephila maculata</name>
    <dbReference type="NCBI Taxonomy" id="299642"/>
    <lineage>
        <taxon>Eukaryota</taxon>
        <taxon>Metazoa</taxon>
        <taxon>Ecdysozoa</taxon>
        <taxon>Arthropoda</taxon>
        <taxon>Chelicerata</taxon>
        <taxon>Arachnida</taxon>
        <taxon>Araneae</taxon>
        <taxon>Araneomorphae</taxon>
        <taxon>Entelegynae</taxon>
        <taxon>Araneoidea</taxon>
        <taxon>Nephilidae</taxon>
        <taxon>Nephila</taxon>
    </lineage>
</organism>
<proteinExistence type="predicted"/>
<comment type="caution">
    <text evidence="1">The sequence shown here is derived from an EMBL/GenBank/DDBJ whole genome shotgun (WGS) entry which is preliminary data.</text>
</comment>
<dbReference type="Proteomes" id="UP000887013">
    <property type="component" value="Unassembled WGS sequence"/>
</dbReference>
<reference evidence="1" key="1">
    <citation type="submission" date="2020-08" db="EMBL/GenBank/DDBJ databases">
        <title>Multicomponent nature underlies the extraordinary mechanical properties of spider dragline silk.</title>
        <authorList>
            <person name="Kono N."/>
            <person name="Nakamura H."/>
            <person name="Mori M."/>
            <person name="Yoshida Y."/>
            <person name="Ohtoshi R."/>
            <person name="Malay A.D."/>
            <person name="Moran D.A.P."/>
            <person name="Tomita M."/>
            <person name="Numata K."/>
            <person name="Arakawa K."/>
        </authorList>
    </citation>
    <scope>NUCLEOTIDE SEQUENCE</scope>
</reference>
<sequence length="126" mass="14529">MGHDVHFSSPVRPLNIQEMARVDGCIPLSPEVPIERVIGAKLTRDCKMSYRHINRPYNRFSWRLIVVVTVTQASKSPSQGQALFLSDRGSELKTHRVRKLMDVESSVPNYPLAWYDWRVHLGFLHC</sequence>
<accession>A0A8X6MSG2</accession>
<evidence type="ECO:0000313" key="1">
    <source>
        <dbReference type="EMBL" id="GFS75488.1"/>
    </source>
</evidence>
<gene>
    <name evidence="1" type="ORF">NPIL_570711</name>
</gene>
<dbReference type="EMBL" id="BMAW01050467">
    <property type="protein sequence ID" value="GFS75488.1"/>
    <property type="molecule type" value="Genomic_DNA"/>
</dbReference>
<name>A0A8X6MSG2_NEPPI</name>
<protein>
    <submittedName>
        <fullName evidence="1">Uncharacterized protein</fullName>
    </submittedName>
</protein>
<keyword evidence="2" id="KW-1185">Reference proteome</keyword>
<evidence type="ECO:0000313" key="2">
    <source>
        <dbReference type="Proteomes" id="UP000887013"/>
    </source>
</evidence>